<evidence type="ECO:0000256" key="3">
    <source>
        <dbReference type="ARBA" id="ARBA00023098"/>
    </source>
</evidence>
<dbReference type="RefSeq" id="WP_191176391.1">
    <property type="nucleotide sequence ID" value="NZ_JACWMW010000003.1"/>
</dbReference>
<dbReference type="EMBL" id="JACWMW010000003">
    <property type="protein sequence ID" value="MBD1386548.1"/>
    <property type="molecule type" value="Genomic_DNA"/>
</dbReference>
<dbReference type="PROSITE" id="PS51635">
    <property type="entry name" value="PNPLA"/>
    <property type="match status" value="1"/>
</dbReference>
<keyword evidence="3 4" id="KW-0443">Lipid metabolism</keyword>
<reference evidence="6 7" key="1">
    <citation type="submission" date="2020-09" db="EMBL/GenBank/DDBJ databases">
        <title>Novel species of Mucilaginibacter isolated from a glacier on the Tibetan Plateau.</title>
        <authorList>
            <person name="Liu Q."/>
            <person name="Xin Y.-H."/>
        </authorList>
    </citation>
    <scope>NUCLEOTIDE SEQUENCE [LARGE SCALE GENOMIC DNA]</scope>
    <source>
        <strain evidence="6 7">CGMCC 1.13878</strain>
    </source>
</reference>
<name>A0ABR7X7H1_9SPHI</name>
<gene>
    <name evidence="6" type="ORF">IDJ75_14775</name>
</gene>
<dbReference type="InterPro" id="IPR016035">
    <property type="entry name" value="Acyl_Trfase/lysoPLipase"/>
</dbReference>
<evidence type="ECO:0000256" key="2">
    <source>
        <dbReference type="ARBA" id="ARBA00022963"/>
    </source>
</evidence>
<evidence type="ECO:0000256" key="4">
    <source>
        <dbReference type="PROSITE-ProRule" id="PRU01161"/>
    </source>
</evidence>
<organism evidence="6 7">
    <name type="scientific">Mucilaginibacter rigui</name>
    <dbReference type="NCBI Taxonomy" id="534635"/>
    <lineage>
        <taxon>Bacteria</taxon>
        <taxon>Pseudomonadati</taxon>
        <taxon>Bacteroidota</taxon>
        <taxon>Sphingobacteriia</taxon>
        <taxon>Sphingobacteriales</taxon>
        <taxon>Sphingobacteriaceae</taxon>
        <taxon>Mucilaginibacter</taxon>
    </lineage>
</organism>
<keyword evidence="1 4" id="KW-0378">Hydrolase</keyword>
<proteinExistence type="predicted"/>
<accession>A0ABR7X7H1</accession>
<sequence>MTDHSMILVILYNRVHEQFCRYSETMFKTGLVLSGGGARGIAHLGVLQGLEDIGIRPKAIAGASAGAVIGALYAAGNSPKEILECIKVTASHGFINKLLPGSGLFTVAGLTQLFKDTNLPHHFEELTIPLLVAATNLLTSQTVTLSSGPLHKALIGSCAVPGVFMPVRFNGGYLADGGILDNLPVKDIRKVCEVLIGSNVNKMHGTLPEKISRLQVLDRCFHLMLAHQVAASAVFCDHYLEPKLYHSPMFELKDPDKMFNAGYRAVMAQKDKFLRMG</sequence>
<dbReference type="InterPro" id="IPR002641">
    <property type="entry name" value="PNPLA_dom"/>
</dbReference>
<dbReference type="SUPFAM" id="SSF52151">
    <property type="entry name" value="FabD/lysophospholipase-like"/>
    <property type="match status" value="1"/>
</dbReference>
<feature type="short sequence motif" description="DGA/G" evidence="4">
    <location>
        <begin position="176"/>
        <end position="178"/>
    </location>
</feature>
<evidence type="ECO:0000256" key="1">
    <source>
        <dbReference type="ARBA" id="ARBA00022801"/>
    </source>
</evidence>
<feature type="short sequence motif" description="GXGXXG" evidence="4">
    <location>
        <begin position="35"/>
        <end position="40"/>
    </location>
</feature>
<feature type="active site" description="Proton acceptor" evidence="4">
    <location>
        <position position="176"/>
    </location>
</feature>
<evidence type="ECO:0000313" key="6">
    <source>
        <dbReference type="EMBL" id="MBD1386548.1"/>
    </source>
</evidence>
<dbReference type="InterPro" id="IPR050301">
    <property type="entry name" value="NTE"/>
</dbReference>
<protein>
    <submittedName>
        <fullName evidence="6">Patatin-like phospholipase family protein</fullName>
    </submittedName>
</protein>
<dbReference type="CDD" id="cd07205">
    <property type="entry name" value="Pat_PNPLA6_PNPLA7_NTE1_like"/>
    <property type="match status" value="1"/>
</dbReference>
<keyword evidence="7" id="KW-1185">Reference proteome</keyword>
<dbReference type="PANTHER" id="PTHR14226:SF78">
    <property type="entry name" value="SLR0060 PROTEIN"/>
    <property type="match status" value="1"/>
</dbReference>
<evidence type="ECO:0000313" key="7">
    <source>
        <dbReference type="Proteomes" id="UP000618754"/>
    </source>
</evidence>
<feature type="short sequence motif" description="GXSXG" evidence="4">
    <location>
        <begin position="62"/>
        <end position="66"/>
    </location>
</feature>
<dbReference type="Pfam" id="PF01734">
    <property type="entry name" value="Patatin"/>
    <property type="match status" value="1"/>
</dbReference>
<dbReference type="PANTHER" id="PTHR14226">
    <property type="entry name" value="NEUROPATHY TARGET ESTERASE/SWISS CHEESE D.MELANOGASTER"/>
    <property type="match status" value="1"/>
</dbReference>
<feature type="domain" description="PNPLA" evidence="5">
    <location>
        <begin position="31"/>
        <end position="189"/>
    </location>
</feature>
<comment type="caution">
    <text evidence="6">The sequence shown here is derived from an EMBL/GenBank/DDBJ whole genome shotgun (WGS) entry which is preliminary data.</text>
</comment>
<dbReference type="Proteomes" id="UP000618754">
    <property type="component" value="Unassembled WGS sequence"/>
</dbReference>
<evidence type="ECO:0000259" key="5">
    <source>
        <dbReference type="PROSITE" id="PS51635"/>
    </source>
</evidence>
<keyword evidence="2 4" id="KW-0442">Lipid degradation</keyword>
<dbReference type="Gene3D" id="3.40.1090.10">
    <property type="entry name" value="Cytosolic phospholipase A2 catalytic domain"/>
    <property type="match status" value="2"/>
</dbReference>
<feature type="active site" description="Nucleophile" evidence="4">
    <location>
        <position position="64"/>
    </location>
</feature>